<name>A0A6L7GC32_9RHOB</name>
<dbReference type="InterPro" id="IPR050471">
    <property type="entry name" value="AB_hydrolase"/>
</dbReference>
<keyword evidence="3" id="KW-1185">Reference proteome</keyword>
<dbReference type="AlphaFoldDB" id="A0A6L7GC32"/>
<dbReference type="InterPro" id="IPR029058">
    <property type="entry name" value="AB_hydrolase_fold"/>
</dbReference>
<accession>A0A6L7GC32</accession>
<evidence type="ECO:0000259" key="1">
    <source>
        <dbReference type="Pfam" id="PF00561"/>
    </source>
</evidence>
<evidence type="ECO:0000313" key="3">
    <source>
        <dbReference type="Proteomes" id="UP000477911"/>
    </source>
</evidence>
<dbReference type="Proteomes" id="UP000477911">
    <property type="component" value="Unassembled WGS sequence"/>
</dbReference>
<dbReference type="Pfam" id="PF00561">
    <property type="entry name" value="Abhydrolase_1"/>
    <property type="match status" value="1"/>
</dbReference>
<dbReference type="GO" id="GO:0016787">
    <property type="term" value="F:hydrolase activity"/>
    <property type="evidence" value="ECO:0007669"/>
    <property type="project" value="UniProtKB-KW"/>
</dbReference>
<comment type="caution">
    <text evidence="2">The sequence shown here is derived from an EMBL/GenBank/DDBJ whole genome shotgun (WGS) entry which is preliminary data.</text>
</comment>
<gene>
    <name evidence="2" type="ORF">GR170_25100</name>
</gene>
<dbReference type="EMBL" id="WUMU01000046">
    <property type="protein sequence ID" value="MXN21108.1"/>
    <property type="molecule type" value="Genomic_DNA"/>
</dbReference>
<dbReference type="SUPFAM" id="SSF53474">
    <property type="entry name" value="alpha/beta-Hydrolases"/>
    <property type="match status" value="1"/>
</dbReference>
<keyword evidence="2" id="KW-0378">Hydrolase</keyword>
<reference evidence="2 3" key="1">
    <citation type="submission" date="2019-12" db="EMBL/GenBank/DDBJ databases">
        <authorList>
            <person name="Li M."/>
        </authorList>
    </citation>
    <scope>NUCLEOTIDE SEQUENCE [LARGE SCALE GENOMIC DNA]</scope>
    <source>
        <strain evidence="2 3">GBMRC 2024</strain>
    </source>
</reference>
<organism evidence="2 3">
    <name type="scientific">Pseudooceanicola albus</name>
    <dbReference type="NCBI Taxonomy" id="2692189"/>
    <lineage>
        <taxon>Bacteria</taxon>
        <taxon>Pseudomonadati</taxon>
        <taxon>Pseudomonadota</taxon>
        <taxon>Alphaproteobacteria</taxon>
        <taxon>Rhodobacterales</taxon>
        <taxon>Paracoccaceae</taxon>
        <taxon>Pseudooceanicola</taxon>
    </lineage>
</organism>
<protein>
    <submittedName>
        <fullName evidence="2">Alpha/beta fold hydrolase</fullName>
    </submittedName>
</protein>
<feature type="domain" description="AB hydrolase-1" evidence="1">
    <location>
        <begin position="22"/>
        <end position="264"/>
    </location>
</feature>
<dbReference type="RefSeq" id="WP_160897219.1">
    <property type="nucleotide sequence ID" value="NZ_WUMU01000046.1"/>
</dbReference>
<sequence length="278" mass="29936">MPHFVAPDGTRLHYEDEGTGLPLLCLAGLTRNSRDFDFVAPALSGVRMIRMDYRGRGLSDWSGPAGYTIPQEAADALALLDHLGIEKAALLGTSRGGLIAMALGLSAKDRLLGVAFNDIGPVVEPAGLAAIGDYLGVVPDAATIEEVARTRLADPDFPGVPLQRWIDYSAVTLEETPEGLKLRYDARLREAVFPPAPDTPAPATEPPDPWSFFAPLLELPVAVIHGENSDILSAATAAEMARRHPNLLLTTLPDRGHIPFLDEPAATDTLLRWLERLQ</sequence>
<dbReference type="InterPro" id="IPR000073">
    <property type="entry name" value="AB_hydrolase_1"/>
</dbReference>
<evidence type="ECO:0000313" key="2">
    <source>
        <dbReference type="EMBL" id="MXN21108.1"/>
    </source>
</evidence>
<dbReference type="PANTHER" id="PTHR43433">
    <property type="entry name" value="HYDROLASE, ALPHA/BETA FOLD FAMILY PROTEIN"/>
    <property type="match status" value="1"/>
</dbReference>
<dbReference type="PANTHER" id="PTHR43433:SF5">
    <property type="entry name" value="AB HYDROLASE-1 DOMAIN-CONTAINING PROTEIN"/>
    <property type="match status" value="1"/>
</dbReference>
<proteinExistence type="predicted"/>
<dbReference type="Gene3D" id="3.40.50.1820">
    <property type="entry name" value="alpha/beta hydrolase"/>
    <property type="match status" value="1"/>
</dbReference>